<reference evidence="1" key="1">
    <citation type="submission" date="2021-06" db="EMBL/GenBank/DDBJ databases">
        <authorList>
            <person name="Kallberg Y."/>
            <person name="Tangrot J."/>
            <person name="Rosling A."/>
        </authorList>
    </citation>
    <scope>NUCLEOTIDE SEQUENCE</scope>
    <source>
        <strain evidence="1">CL356</strain>
    </source>
</reference>
<protein>
    <submittedName>
        <fullName evidence="1">9356_t:CDS:1</fullName>
    </submittedName>
</protein>
<accession>A0ACA9MPL5</accession>
<evidence type="ECO:0000313" key="2">
    <source>
        <dbReference type="Proteomes" id="UP000789525"/>
    </source>
</evidence>
<dbReference type="EMBL" id="CAJVPT010013973">
    <property type="protein sequence ID" value="CAG8600524.1"/>
    <property type="molecule type" value="Genomic_DNA"/>
</dbReference>
<evidence type="ECO:0000313" key="1">
    <source>
        <dbReference type="EMBL" id="CAG8600524.1"/>
    </source>
</evidence>
<name>A0ACA9MPL5_9GLOM</name>
<dbReference type="Proteomes" id="UP000789525">
    <property type="component" value="Unassembled WGS sequence"/>
</dbReference>
<gene>
    <name evidence="1" type="ORF">ACOLOM_LOCUS6663</name>
</gene>
<keyword evidence="2" id="KW-1185">Reference proteome</keyword>
<sequence length="420" mass="47256">CGFPVINSHSQSARHHIISPKKCRRERELTLKCFGNENEIGDSQFIMSHLGKFVKGWLNKGNRQQPSTQGVAEVEGLCSMVPNECTEPIQGGETLITRDGAAGFWEKHMSVSQFLEKGSSTSHGRENGLSIVGLLEADERPYSSFEPPHPVPNISLNKWRNGSRKEDKVKYMNDTNDRAGSNQGHYWDTKGADLPGGGITGSERKREASAYVLTFNICRSRWRVSSNAKMIPALSPVLSTLRLRRTTPGGSIRTGDGFERDDDTPQPGNASRHQLQRLRIPCGGVDQETRASGGSPSEYDRLDEWMAIDEKQQLNAPTIELRTRENATRRRWRDKKDRICAMIPGWGLLRGPGLAFLMTAKALFTPFSRELQDPRYDPFWPIARTRRDGWVVPIWWLLRGQLQPSAMKSGISGFKAKYTF</sequence>
<feature type="non-terminal residue" evidence="1">
    <location>
        <position position="1"/>
    </location>
</feature>
<organism evidence="1 2">
    <name type="scientific">Acaulospora colombiana</name>
    <dbReference type="NCBI Taxonomy" id="27376"/>
    <lineage>
        <taxon>Eukaryota</taxon>
        <taxon>Fungi</taxon>
        <taxon>Fungi incertae sedis</taxon>
        <taxon>Mucoromycota</taxon>
        <taxon>Glomeromycotina</taxon>
        <taxon>Glomeromycetes</taxon>
        <taxon>Diversisporales</taxon>
        <taxon>Acaulosporaceae</taxon>
        <taxon>Acaulospora</taxon>
    </lineage>
</organism>
<proteinExistence type="predicted"/>
<comment type="caution">
    <text evidence="1">The sequence shown here is derived from an EMBL/GenBank/DDBJ whole genome shotgun (WGS) entry which is preliminary data.</text>
</comment>